<protein>
    <recommendedName>
        <fullName evidence="3">DUF6318 domain-containing protein</fullName>
    </recommendedName>
</protein>
<feature type="signal peptide" evidence="2">
    <location>
        <begin position="1"/>
        <end position="20"/>
    </location>
</feature>
<gene>
    <name evidence="4" type="ORF">ATL41_1712</name>
</gene>
<keyword evidence="5" id="KW-1185">Reference proteome</keyword>
<reference evidence="4 5" key="1">
    <citation type="submission" date="2017-10" db="EMBL/GenBank/DDBJ databases">
        <title>Sequencing the genomes of 1000 actinobacteria strains.</title>
        <authorList>
            <person name="Klenk H.-P."/>
        </authorList>
    </citation>
    <scope>NUCLEOTIDE SEQUENCE [LARGE SCALE GENOMIC DNA]</scope>
    <source>
        <strain evidence="4 5">DSM 21574</strain>
    </source>
</reference>
<name>A0A2A9EDG2_9MICO</name>
<sequence length="218" mass="22677">MLTMPATSSFVLRCATAVFAAVLLAGCTGEEAPSPTAAPTTPVASTPAASGSPTEAPTASSTAEPEIEKITTPPAVPVDLKTPGKVGSKAAVEYFVALYGYTLNTGDTSLLRAASTETCDYCRSLADGIDAEFDSGVQTAGDAATINVIRQHEGESTSSEHVWLMELHFAPYETLAADGASVESKGPREETLGLVAAWDGTRWRVADYVDVVELDRSS</sequence>
<evidence type="ECO:0000256" key="2">
    <source>
        <dbReference type="SAM" id="SignalP"/>
    </source>
</evidence>
<keyword evidence="2" id="KW-0732">Signal</keyword>
<dbReference type="InterPro" id="IPR046281">
    <property type="entry name" value="DUF6318"/>
</dbReference>
<accession>A0A2A9EDG2</accession>
<comment type="caution">
    <text evidence="4">The sequence shown here is derived from an EMBL/GenBank/DDBJ whole genome shotgun (WGS) entry which is preliminary data.</text>
</comment>
<evidence type="ECO:0000313" key="5">
    <source>
        <dbReference type="Proteomes" id="UP000221394"/>
    </source>
</evidence>
<dbReference type="EMBL" id="PDJH01000001">
    <property type="protein sequence ID" value="PFG36968.1"/>
    <property type="molecule type" value="Genomic_DNA"/>
</dbReference>
<organism evidence="4 5">
    <name type="scientific">Flavimobilis soli</name>
    <dbReference type="NCBI Taxonomy" id="442709"/>
    <lineage>
        <taxon>Bacteria</taxon>
        <taxon>Bacillati</taxon>
        <taxon>Actinomycetota</taxon>
        <taxon>Actinomycetes</taxon>
        <taxon>Micrococcales</taxon>
        <taxon>Jonesiaceae</taxon>
        <taxon>Flavimobilis</taxon>
    </lineage>
</organism>
<feature type="compositionally biased region" description="Low complexity" evidence="1">
    <location>
        <begin position="31"/>
        <end position="64"/>
    </location>
</feature>
<dbReference type="Proteomes" id="UP000221394">
    <property type="component" value="Unassembled WGS sequence"/>
</dbReference>
<feature type="domain" description="DUF6318" evidence="3">
    <location>
        <begin position="74"/>
        <end position="206"/>
    </location>
</feature>
<dbReference type="AlphaFoldDB" id="A0A2A9EDG2"/>
<dbReference type="Pfam" id="PF19843">
    <property type="entry name" value="DUF6318"/>
    <property type="match status" value="1"/>
</dbReference>
<evidence type="ECO:0000256" key="1">
    <source>
        <dbReference type="SAM" id="MobiDB-lite"/>
    </source>
</evidence>
<feature type="region of interest" description="Disordered" evidence="1">
    <location>
        <begin position="31"/>
        <end position="81"/>
    </location>
</feature>
<evidence type="ECO:0000313" key="4">
    <source>
        <dbReference type="EMBL" id="PFG36968.1"/>
    </source>
</evidence>
<proteinExistence type="predicted"/>
<evidence type="ECO:0000259" key="3">
    <source>
        <dbReference type="Pfam" id="PF19843"/>
    </source>
</evidence>
<feature type="chain" id="PRO_5012970473" description="DUF6318 domain-containing protein" evidence="2">
    <location>
        <begin position="21"/>
        <end position="218"/>
    </location>
</feature>